<sequence length="51" mass="5951">MSHTHSMRIPRSARQSRDKYAILRAVSGIRAILVFANIRVIHLEYTKQWGD</sequence>
<organism evidence="2">
    <name type="scientific">Dichomitus squalens</name>
    <dbReference type="NCBI Taxonomy" id="114155"/>
    <lineage>
        <taxon>Eukaryota</taxon>
        <taxon>Fungi</taxon>
        <taxon>Dikarya</taxon>
        <taxon>Basidiomycota</taxon>
        <taxon>Agaricomycotina</taxon>
        <taxon>Agaricomycetes</taxon>
        <taxon>Polyporales</taxon>
        <taxon>Polyporaceae</taxon>
        <taxon>Dichomitus</taxon>
    </lineage>
</organism>
<keyword evidence="1" id="KW-1133">Transmembrane helix</keyword>
<dbReference type="EMBL" id="ML143424">
    <property type="protein sequence ID" value="TBU28161.1"/>
    <property type="molecule type" value="Genomic_DNA"/>
</dbReference>
<dbReference type="AlphaFoldDB" id="A0A4Q9MPM6"/>
<evidence type="ECO:0000313" key="2">
    <source>
        <dbReference type="EMBL" id="TBU28161.1"/>
    </source>
</evidence>
<keyword evidence="1" id="KW-0472">Membrane</keyword>
<reference evidence="2" key="1">
    <citation type="submission" date="2019-01" db="EMBL/GenBank/DDBJ databases">
        <title>Draft genome sequences of three monokaryotic isolates of the white-rot basidiomycete fungus Dichomitus squalens.</title>
        <authorList>
            <consortium name="DOE Joint Genome Institute"/>
            <person name="Lopez S.C."/>
            <person name="Andreopoulos B."/>
            <person name="Pangilinan J."/>
            <person name="Lipzen A."/>
            <person name="Riley R."/>
            <person name="Ahrendt S."/>
            <person name="Ng V."/>
            <person name="Barry K."/>
            <person name="Daum C."/>
            <person name="Grigoriev I.V."/>
            <person name="Hilden K.S."/>
            <person name="Makela M.R."/>
            <person name="de Vries R.P."/>
        </authorList>
    </citation>
    <scope>NUCLEOTIDE SEQUENCE [LARGE SCALE GENOMIC DNA]</scope>
    <source>
        <strain evidence="2">OM18370.1</strain>
    </source>
</reference>
<name>A0A4Q9MPM6_9APHY</name>
<gene>
    <name evidence="2" type="ORF">BD311DRAFT_758922</name>
</gene>
<protein>
    <submittedName>
        <fullName evidence="2">Uncharacterized protein</fullName>
    </submittedName>
</protein>
<accession>A0A4Q9MPM6</accession>
<feature type="transmembrane region" description="Helical" evidence="1">
    <location>
        <begin position="21"/>
        <end position="41"/>
    </location>
</feature>
<proteinExistence type="predicted"/>
<evidence type="ECO:0000256" key="1">
    <source>
        <dbReference type="SAM" id="Phobius"/>
    </source>
</evidence>
<dbReference type="Proteomes" id="UP000292957">
    <property type="component" value="Unassembled WGS sequence"/>
</dbReference>
<keyword evidence="1" id="KW-0812">Transmembrane</keyword>